<dbReference type="GO" id="GO:0016020">
    <property type="term" value="C:membrane"/>
    <property type="evidence" value="ECO:0007669"/>
    <property type="project" value="GOC"/>
</dbReference>
<dbReference type="AlphaFoldDB" id="A0A0M2UWH0"/>
<dbReference type="InterPro" id="IPR014546">
    <property type="entry name" value="UCP028440_lipidA_biosyn"/>
</dbReference>
<evidence type="ECO:0000313" key="3">
    <source>
        <dbReference type="EMBL" id="KKO19925.1"/>
    </source>
</evidence>
<dbReference type="InterPro" id="IPR011499">
    <property type="entry name" value="Lipid_A_biosynth_N"/>
</dbReference>
<dbReference type="GO" id="GO:0009245">
    <property type="term" value="P:lipid A biosynthetic process"/>
    <property type="evidence" value="ECO:0007669"/>
    <property type="project" value="InterPro"/>
</dbReference>
<dbReference type="PIRSF" id="PIRSF028440">
    <property type="entry name" value="UCP_LAB_N"/>
    <property type="match status" value="1"/>
</dbReference>
<proteinExistence type="predicted"/>
<accession>A0A0M2UWH0</accession>
<gene>
    <name evidence="3" type="ORF">BROFUL_01354</name>
</gene>
<dbReference type="Gene3D" id="1.20.1280.290">
    <property type="match status" value="1"/>
</dbReference>
<dbReference type="Pfam" id="PF07578">
    <property type="entry name" value="LAB_N"/>
    <property type="match status" value="1"/>
</dbReference>
<keyword evidence="1" id="KW-0812">Transmembrane</keyword>
<protein>
    <recommendedName>
        <fullName evidence="2">Lipid A biosynthesis N-terminal domain-containing protein</fullName>
    </recommendedName>
</protein>
<feature type="domain" description="Lipid A biosynthesis N-terminal" evidence="2">
    <location>
        <begin position="15"/>
        <end position="86"/>
    </location>
</feature>
<dbReference type="EMBL" id="LAQJ01000140">
    <property type="protein sequence ID" value="KKO19925.1"/>
    <property type="molecule type" value="Genomic_DNA"/>
</dbReference>
<keyword evidence="4" id="KW-1185">Reference proteome</keyword>
<dbReference type="Proteomes" id="UP000034954">
    <property type="component" value="Unassembled WGS sequence"/>
</dbReference>
<keyword evidence="1" id="KW-0472">Membrane</keyword>
<reference evidence="3 4" key="1">
    <citation type="journal article" date="2013" name="BMC Microbiol.">
        <title>Identification of the type II cytochrome c maturation pathway in anammox bacteria by comparative genomics.</title>
        <authorList>
            <person name="Ferousi C."/>
            <person name="Speth D.R."/>
            <person name="Reimann J."/>
            <person name="Op den Camp H.J."/>
            <person name="Allen J.W."/>
            <person name="Keltjens J.T."/>
            <person name="Jetten M.S."/>
        </authorList>
    </citation>
    <scope>NUCLEOTIDE SEQUENCE [LARGE SCALE GENOMIC DNA]</scope>
    <source>
        <strain evidence="3">RU1</strain>
    </source>
</reference>
<evidence type="ECO:0000256" key="1">
    <source>
        <dbReference type="SAM" id="Phobius"/>
    </source>
</evidence>
<organism evidence="3 4">
    <name type="scientific">Candidatus Brocadia fulgida</name>
    <dbReference type="NCBI Taxonomy" id="380242"/>
    <lineage>
        <taxon>Bacteria</taxon>
        <taxon>Pseudomonadati</taxon>
        <taxon>Planctomycetota</taxon>
        <taxon>Candidatus Brocadiia</taxon>
        <taxon>Candidatus Brocadiales</taxon>
        <taxon>Candidatus Brocadiaceae</taxon>
        <taxon>Candidatus Brocadia</taxon>
    </lineage>
</organism>
<evidence type="ECO:0000259" key="2">
    <source>
        <dbReference type="SMART" id="SM01259"/>
    </source>
</evidence>
<comment type="caution">
    <text evidence="3">The sequence shown here is derived from an EMBL/GenBank/DDBJ whole genome shotgun (WGS) entry which is preliminary data.</text>
</comment>
<feature type="transmembrane region" description="Helical" evidence="1">
    <location>
        <begin position="12"/>
        <end position="33"/>
    </location>
</feature>
<dbReference type="SMART" id="SM01259">
    <property type="entry name" value="LAB_N"/>
    <property type="match status" value="1"/>
</dbReference>
<evidence type="ECO:0000313" key="4">
    <source>
        <dbReference type="Proteomes" id="UP000034954"/>
    </source>
</evidence>
<dbReference type="GO" id="GO:0008915">
    <property type="term" value="F:lipid-A-disaccharide synthase activity"/>
    <property type="evidence" value="ECO:0007669"/>
    <property type="project" value="InterPro"/>
</dbReference>
<keyword evidence="1" id="KW-1133">Transmembrane helix</keyword>
<name>A0A0M2UWH0_9BACT</name>
<dbReference type="PATRIC" id="fig|380242.3.peg.1674"/>
<feature type="transmembrane region" description="Helical" evidence="1">
    <location>
        <begin position="69"/>
        <end position="88"/>
    </location>
</feature>
<sequence length="110" mass="12601">MMANLAMHINAWVILGFLGQFLFGSRFFVQWIVSERRGESIIPEVFWYLSMAGSAILLTYAIYRRDPVFIMGQCSGLFIYVRNVMLIYKKKKIVSASADEGFGLPETFSK</sequence>
<feature type="transmembrane region" description="Helical" evidence="1">
    <location>
        <begin position="45"/>
        <end position="63"/>
    </location>
</feature>